<dbReference type="Proteomes" id="UP000737171">
    <property type="component" value="Unassembled WGS sequence"/>
</dbReference>
<feature type="compositionally biased region" description="Basic and acidic residues" evidence="1">
    <location>
        <begin position="141"/>
        <end position="154"/>
    </location>
</feature>
<protein>
    <submittedName>
        <fullName evidence="3">Uncharacterized protein</fullName>
    </submittedName>
</protein>
<organism evidence="3 4">
    <name type="scientific">Pseudaquabacterium terrae</name>
    <dbReference type="NCBI Taxonomy" id="2732868"/>
    <lineage>
        <taxon>Bacteria</taxon>
        <taxon>Pseudomonadati</taxon>
        <taxon>Pseudomonadota</taxon>
        <taxon>Betaproteobacteria</taxon>
        <taxon>Burkholderiales</taxon>
        <taxon>Sphaerotilaceae</taxon>
        <taxon>Pseudaquabacterium</taxon>
    </lineage>
</organism>
<accession>A0ABX2EEZ9</accession>
<gene>
    <name evidence="3" type="ORF">HLB44_09310</name>
</gene>
<evidence type="ECO:0000313" key="3">
    <source>
        <dbReference type="EMBL" id="NRF67179.1"/>
    </source>
</evidence>
<feature type="region of interest" description="Disordered" evidence="1">
    <location>
        <begin position="141"/>
        <end position="175"/>
    </location>
</feature>
<evidence type="ECO:0000256" key="1">
    <source>
        <dbReference type="SAM" id="MobiDB-lite"/>
    </source>
</evidence>
<name>A0ABX2EEZ9_9BURK</name>
<comment type="caution">
    <text evidence="3">The sequence shown here is derived from an EMBL/GenBank/DDBJ whole genome shotgun (WGS) entry which is preliminary data.</text>
</comment>
<reference evidence="3 4" key="1">
    <citation type="submission" date="2020-05" db="EMBL/GenBank/DDBJ databases">
        <title>Aquincola sp. isolate from soil.</title>
        <authorList>
            <person name="Han J."/>
            <person name="Kim D.-U."/>
        </authorList>
    </citation>
    <scope>NUCLEOTIDE SEQUENCE [LARGE SCALE GENOMIC DNA]</scope>
    <source>
        <strain evidence="3 4">S2</strain>
    </source>
</reference>
<feature type="compositionally biased region" description="Polar residues" evidence="1">
    <location>
        <begin position="166"/>
        <end position="175"/>
    </location>
</feature>
<sequence>MRVVVIAFACVLTVGASAQPMSVQLAAAHNDKLQRAYTPYSVALGEQIGPERLRQLQPIVERRVACKWGGVWQECGYLLIRNASILDAGERKAVRDLMLNPCVGIEKTLARAPSSKVIHASRAKALRQLCAMNALLSGEVRDAEPGSTLEEKSKPSSPGDLALESRISTPSTKVN</sequence>
<dbReference type="RefSeq" id="WP_173122314.1">
    <property type="nucleotide sequence ID" value="NZ_JABRWJ010000003.1"/>
</dbReference>
<feature type="chain" id="PRO_5045736075" evidence="2">
    <location>
        <begin position="19"/>
        <end position="175"/>
    </location>
</feature>
<proteinExistence type="predicted"/>
<keyword evidence="2" id="KW-0732">Signal</keyword>
<evidence type="ECO:0000313" key="4">
    <source>
        <dbReference type="Proteomes" id="UP000737171"/>
    </source>
</evidence>
<feature type="signal peptide" evidence="2">
    <location>
        <begin position="1"/>
        <end position="18"/>
    </location>
</feature>
<evidence type="ECO:0000256" key="2">
    <source>
        <dbReference type="SAM" id="SignalP"/>
    </source>
</evidence>
<dbReference type="EMBL" id="JABRWJ010000003">
    <property type="protein sequence ID" value="NRF67179.1"/>
    <property type="molecule type" value="Genomic_DNA"/>
</dbReference>
<keyword evidence="4" id="KW-1185">Reference proteome</keyword>